<evidence type="ECO:0000313" key="2">
    <source>
        <dbReference type="EMBL" id="MPN14264.1"/>
    </source>
</evidence>
<keyword evidence="1" id="KW-1133">Transmembrane helix</keyword>
<feature type="transmembrane region" description="Helical" evidence="1">
    <location>
        <begin position="31"/>
        <end position="53"/>
    </location>
</feature>
<reference evidence="2" key="1">
    <citation type="submission" date="2019-08" db="EMBL/GenBank/DDBJ databases">
        <authorList>
            <person name="Kucharzyk K."/>
            <person name="Murdoch R.W."/>
            <person name="Higgins S."/>
            <person name="Loffler F."/>
        </authorList>
    </citation>
    <scope>NUCLEOTIDE SEQUENCE</scope>
</reference>
<dbReference type="EMBL" id="VSSQ01060867">
    <property type="protein sequence ID" value="MPN14264.1"/>
    <property type="molecule type" value="Genomic_DNA"/>
</dbReference>
<feature type="transmembrane region" description="Helical" evidence="1">
    <location>
        <begin position="74"/>
        <end position="93"/>
    </location>
</feature>
<proteinExistence type="predicted"/>
<keyword evidence="1" id="KW-0472">Membrane</keyword>
<evidence type="ECO:0000256" key="1">
    <source>
        <dbReference type="SAM" id="Phobius"/>
    </source>
</evidence>
<keyword evidence="1" id="KW-0812">Transmembrane</keyword>
<protein>
    <submittedName>
        <fullName evidence="2">Uncharacterized protein</fullName>
    </submittedName>
</protein>
<name>A0A645FPU5_9ZZZZ</name>
<gene>
    <name evidence="2" type="ORF">SDC9_161590</name>
</gene>
<organism evidence="2">
    <name type="scientific">bioreactor metagenome</name>
    <dbReference type="NCBI Taxonomy" id="1076179"/>
    <lineage>
        <taxon>unclassified sequences</taxon>
        <taxon>metagenomes</taxon>
        <taxon>ecological metagenomes</taxon>
    </lineage>
</organism>
<sequence length="107" mass="11435">MIGLVGAGFAVGSLTPPLACGLAFGQRDYASIYGVLGSAYALGLAIGSVLWSIAGTIAADPDQPWQLYREAMKWCWLLSIVIITGYLFAIRGGRRAQCRLQSELILN</sequence>
<dbReference type="AlphaFoldDB" id="A0A645FPU5"/>
<comment type="caution">
    <text evidence="2">The sequence shown here is derived from an EMBL/GenBank/DDBJ whole genome shotgun (WGS) entry which is preliminary data.</text>
</comment>
<accession>A0A645FPU5</accession>